<comment type="similarity">
    <text evidence="1 7">Belongs to the cytochrome P450 family.</text>
</comment>
<dbReference type="GO" id="GO:0016829">
    <property type="term" value="F:lyase activity"/>
    <property type="evidence" value="ECO:0007669"/>
    <property type="project" value="UniProtKB-KW"/>
</dbReference>
<dbReference type="PANTHER" id="PTHR24289">
    <property type="entry name" value="STEROID 17-ALPHA-HYDROXYLASE/17,20 LYASE"/>
    <property type="match status" value="1"/>
</dbReference>
<evidence type="ECO:0000256" key="3">
    <source>
        <dbReference type="ARBA" id="ARBA00022723"/>
    </source>
</evidence>
<name>A0ABM4DKT4_HYDVU</name>
<dbReference type="PROSITE" id="PS00086">
    <property type="entry name" value="CYTOCHROME_P450"/>
    <property type="match status" value="1"/>
</dbReference>
<keyword evidence="8" id="KW-1185">Reference proteome</keyword>
<keyword evidence="6 7" id="KW-0503">Monooxygenase</keyword>
<evidence type="ECO:0000313" key="8">
    <source>
        <dbReference type="Proteomes" id="UP001652625"/>
    </source>
</evidence>
<evidence type="ECO:0000256" key="1">
    <source>
        <dbReference type="ARBA" id="ARBA00010617"/>
    </source>
</evidence>
<sequence length="493" mass="56750">MFLEIVGAIMLPPLIWVVWIYIKHLVDCLAYPRGPFPLPFVGNAYLFRKSKPYKEFVKLGKTYGDVFGFSIGSIRYVVVNSLEGIQEVLIKKGSHFAGRPKIATFNRNTNSLINSDPGPRFKVLRKLASTSLKIYAEGLLGMERIAIGEYCELNKMLQSIKDEPVSVHKIMEQSTLNIICTILFNHRYEDDNQEFQDIIKYSSLIVQTFNETSYVSSIPLLRYFPTATSRNIFEIIRLRDPILKRKLQEHRKSYDENNLRDITDALIKVSLDSEMSEELTEKITDDNIEFLLNDFMIAGSETSSSTILWFIVYMLHWPQYQDKLHDEITEVASDNRYVSLKDKPMLHLMQAAIYETLRLSSVVPLGLVHKAMENSSICGKFVPKGALILTNLWSMHHDESYWKNAMSFYPERWLEKSGEFNSKLGYAYLPFSNGPRSCLGETLAKTELFVFITRLLKDYRFEMPTGKELPSLDGRSGITSPPYDFEVVIIPRN</sequence>
<proteinExistence type="inferred from homology"/>
<accession>A0ABM4DKT4</accession>
<keyword evidence="4 7" id="KW-0560">Oxidoreductase</keyword>
<evidence type="ECO:0000256" key="4">
    <source>
        <dbReference type="ARBA" id="ARBA00023002"/>
    </source>
</evidence>
<dbReference type="GeneID" id="100201204"/>
<evidence type="ECO:0000256" key="2">
    <source>
        <dbReference type="ARBA" id="ARBA00022617"/>
    </source>
</evidence>
<dbReference type="Pfam" id="PF00067">
    <property type="entry name" value="p450"/>
    <property type="match status" value="1"/>
</dbReference>
<dbReference type="InterPro" id="IPR001128">
    <property type="entry name" value="Cyt_P450"/>
</dbReference>
<dbReference type="SUPFAM" id="SSF48264">
    <property type="entry name" value="Cytochrome P450"/>
    <property type="match status" value="1"/>
</dbReference>
<evidence type="ECO:0000313" key="9">
    <source>
        <dbReference type="RefSeq" id="XP_065675147.1"/>
    </source>
</evidence>
<keyword evidence="9" id="KW-0456">Lyase</keyword>
<keyword evidence="3 7" id="KW-0479">Metal-binding</keyword>
<protein>
    <submittedName>
        <fullName evidence="9">Steroid 17-alpha-hydroxylase/17,20 lyase isoform X3</fullName>
    </submittedName>
</protein>
<evidence type="ECO:0000256" key="6">
    <source>
        <dbReference type="ARBA" id="ARBA00023033"/>
    </source>
</evidence>
<evidence type="ECO:0000256" key="7">
    <source>
        <dbReference type="RuleBase" id="RU000461"/>
    </source>
</evidence>
<keyword evidence="5 7" id="KW-0408">Iron</keyword>
<dbReference type="PANTHER" id="PTHR24289:SF1">
    <property type="entry name" value="STEROID 17-ALPHA-HYDROXYLASE_17,20 LYASE"/>
    <property type="match status" value="1"/>
</dbReference>
<dbReference type="PRINTS" id="PR00463">
    <property type="entry name" value="EP450I"/>
</dbReference>
<gene>
    <name evidence="9" type="primary">LOC100201204</name>
</gene>
<evidence type="ECO:0000256" key="5">
    <source>
        <dbReference type="ARBA" id="ARBA00023004"/>
    </source>
</evidence>
<keyword evidence="2 7" id="KW-0349">Heme</keyword>
<dbReference type="Proteomes" id="UP001652625">
    <property type="component" value="Chromosome 15"/>
</dbReference>
<reference evidence="9" key="1">
    <citation type="submission" date="2025-08" db="UniProtKB">
        <authorList>
            <consortium name="RefSeq"/>
        </authorList>
    </citation>
    <scope>IDENTIFICATION</scope>
</reference>
<dbReference type="PRINTS" id="PR00385">
    <property type="entry name" value="P450"/>
</dbReference>
<dbReference type="Gene3D" id="1.10.630.10">
    <property type="entry name" value="Cytochrome P450"/>
    <property type="match status" value="1"/>
</dbReference>
<dbReference type="InterPro" id="IPR036396">
    <property type="entry name" value="Cyt_P450_sf"/>
</dbReference>
<dbReference type="RefSeq" id="XP_065675147.1">
    <property type="nucleotide sequence ID" value="XM_065819075.1"/>
</dbReference>
<dbReference type="InterPro" id="IPR002401">
    <property type="entry name" value="Cyt_P450_E_grp-I"/>
</dbReference>
<dbReference type="InterPro" id="IPR017972">
    <property type="entry name" value="Cyt_P450_CS"/>
</dbReference>
<organism evidence="8 9">
    <name type="scientific">Hydra vulgaris</name>
    <name type="common">Hydra</name>
    <name type="synonym">Hydra attenuata</name>
    <dbReference type="NCBI Taxonomy" id="6087"/>
    <lineage>
        <taxon>Eukaryota</taxon>
        <taxon>Metazoa</taxon>
        <taxon>Cnidaria</taxon>
        <taxon>Hydrozoa</taxon>
        <taxon>Hydroidolina</taxon>
        <taxon>Anthoathecata</taxon>
        <taxon>Aplanulata</taxon>
        <taxon>Hydridae</taxon>
        <taxon>Hydra</taxon>
    </lineage>
</organism>